<dbReference type="SUPFAM" id="SSF54695">
    <property type="entry name" value="POZ domain"/>
    <property type="match status" value="1"/>
</dbReference>
<dbReference type="PANTHER" id="PTHR47843:SF2">
    <property type="entry name" value="BTB DOMAIN-CONTAINING PROTEIN"/>
    <property type="match status" value="1"/>
</dbReference>
<feature type="compositionally biased region" description="Basic residues" evidence="1">
    <location>
        <begin position="10"/>
        <end position="20"/>
    </location>
</feature>
<evidence type="ECO:0000313" key="4">
    <source>
        <dbReference type="Proteomes" id="UP000178129"/>
    </source>
</evidence>
<evidence type="ECO:0000259" key="2">
    <source>
        <dbReference type="PROSITE" id="PS50097"/>
    </source>
</evidence>
<feature type="domain" description="BTB" evidence="2">
    <location>
        <begin position="33"/>
        <end position="104"/>
    </location>
</feature>
<dbReference type="CDD" id="cd18186">
    <property type="entry name" value="BTB_POZ_ZBTB_KLHL-like"/>
    <property type="match status" value="1"/>
</dbReference>
<dbReference type="InterPro" id="IPR000210">
    <property type="entry name" value="BTB/POZ_dom"/>
</dbReference>
<protein>
    <recommendedName>
        <fullName evidence="2">BTB domain-containing protein</fullName>
    </recommendedName>
</protein>
<gene>
    <name evidence="3" type="ORF">RCO7_01427</name>
</gene>
<comment type="caution">
    <text evidence="3">The sequence shown here is derived from an EMBL/GenBank/DDBJ whole genome shotgun (WGS) entry which is preliminary data.</text>
</comment>
<reference evidence="4" key="1">
    <citation type="submission" date="2016-03" db="EMBL/GenBank/DDBJ databases">
        <authorList>
            <person name="Ploux O."/>
        </authorList>
    </citation>
    <scope>NUCLEOTIDE SEQUENCE [LARGE SCALE GENOMIC DNA]</scope>
    <source>
        <strain evidence="4">UK7</strain>
    </source>
</reference>
<feature type="region of interest" description="Disordered" evidence="1">
    <location>
        <begin position="1"/>
        <end position="25"/>
    </location>
</feature>
<dbReference type="STRING" id="914237.A0A1E1JYY7"/>
<organism evidence="3 4">
    <name type="scientific">Rhynchosporium graminicola</name>
    <dbReference type="NCBI Taxonomy" id="2792576"/>
    <lineage>
        <taxon>Eukaryota</taxon>
        <taxon>Fungi</taxon>
        <taxon>Dikarya</taxon>
        <taxon>Ascomycota</taxon>
        <taxon>Pezizomycotina</taxon>
        <taxon>Leotiomycetes</taxon>
        <taxon>Helotiales</taxon>
        <taxon>Ploettnerulaceae</taxon>
        <taxon>Rhynchosporium</taxon>
    </lineage>
</organism>
<dbReference type="Pfam" id="PF00651">
    <property type="entry name" value="BTB"/>
    <property type="match status" value="1"/>
</dbReference>
<dbReference type="SMART" id="SM00225">
    <property type="entry name" value="BTB"/>
    <property type="match status" value="1"/>
</dbReference>
<proteinExistence type="predicted"/>
<sequence length="243" mass="27676">MSSAQPLHKTVQKKPRKGPLQKRPALDFTKPQKLVTITAGKGTWSQDFVLHKALITHHSTFFRSAFKSTLAEGTSGIMKLEDVTTEAFGLITHWLYFQKFPDTPHDDLVSEGQLETLAKVWTAAERFQMPALQNHASGIICELLVTPISMATKTAVYEDRYCDYLACIKHIYFSTPAGEHKLKSLFLDIFHYHQVSYADRIDEFPIAFCQDVVRRLTTAIPASRKTWPVCNKSRFLVEEENEV</sequence>
<accession>A0A1E1JYY7</accession>
<dbReference type="InterPro" id="IPR011333">
    <property type="entry name" value="SKP1/BTB/POZ_sf"/>
</dbReference>
<dbReference type="InParanoid" id="A0A1E1JYY7"/>
<dbReference type="PROSITE" id="PS50097">
    <property type="entry name" value="BTB"/>
    <property type="match status" value="1"/>
</dbReference>
<dbReference type="AlphaFoldDB" id="A0A1E1JYY7"/>
<dbReference type="EMBL" id="FJUW01000004">
    <property type="protein sequence ID" value="CZS91068.1"/>
    <property type="molecule type" value="Genomic_DNA"/>
</dbReference>
<keyword evidence="4" id="KW-1185">Reference proteome</keyword>
<name>A0A1E1JYY7_9HELO</name>
<evidence type="ECO:0000256" key="1">
    <source>
        <dbReference type="SAM" id="MobiDB-lite"/>
    </source>
</evidence>
<evidence type="ECO:0000313" key="3">
    <source>
        <dbReference type="EMBL" id="CZS91068.1"/>
    </source>
</evidence>
<dbReference type="Gene3D" id="3.30.710.10">
    <property type="entry name" value="Potassium Channel Kv1.1, Chain A"/>
    <property type="match status" value="1"/>
</dbReference>
<dbReference type="Proteomes" id="UP000178129">
    <property type="component" value="Unassembled WGS sequence"/>
</dbReference>
<dbReference type="PANTHER" id="PTHR47843">
    <property type="entry name" value="BTB DOMAIN-CONTAINING PROTEIN-RELATED"/>
    <property type="match status" value="1"/>
</dbReference>